<dbReference type="Proteomes" id="UP000182152">
    <property type="component" value="Unassembled WGS sequence"/>
</dbReference>
<dbReference type="STRING" id="150033.RV14_GL001838"/>
<reference evidence="1 2" key="1">
    <citation type="submission" date="2014-12" db="EMBL/GenBank/DDBJ databases">
        <title>Draft genome sequences of 29 type strains of Enterococci.</title>
        <authorList>
            <person name="Zhong Z."/>
            <person name="Sun Z."/>
            <person name="Liu W."/>
            <person name="Zhang W."/>
            <person name="Zhang H."/>
        </authorList>
    </citation>
    <scope>NUCLEOTIDE SEQUENCE [LARGE SCALE GENOMIC DNA]</scope>
    <source>
        <strain evidence="1 2">DSM 15687</strain>
    </source>
</reference>
<comment type="caution">
    <text evidence="1">The sequence shown here is derived from an EMBL/GenBank/DDBJ whole genome shotgun (WGS) entry which is preliminary data.</text>
</comment>
<name>A0A1L8WQ70_9ENTE</name>
<evidence type="ECO:0000313" key="1">
    <source>
        <dbReference type="EMBL" id="OJG83143.1"/>
    </source>
</evidence>
<evidence type="ECO:0000313" key="2">
    <source>
        <dbReference type="Proteomes" id="UP000182152"/>
    </source>
</evidence>
<dbReference type="AlphaFoldDB" id="A0A1L8WQ70"/>
<organism evidence="1 2">
    <name type="scientific">Enterococcus ratti</name>
    <dbReference type="NCBI Taxonomy" id="150033"/>
    <lineage>
        <taxon>Bacteria</taxon>
        <taxon>Bacillati</taxon>
        <taxon>Bacillota</taxon>
        <taxon>Bacilli</taxon>
        <taxon>Lactobacillales</taxon>
        <taxon>Enterococcaceae</taxon>
        <taxon>Enterococcus</taxon>
    </lineage>
</organism>
<keyword evidence="2" id="KW-1185">Reference proteome</keyword>
<sequence>MKNLSNILKNKNTQNLNNGIQFGIQKNQKRAESLSIKDSAL</sequence>
<dbReference type="EMBL" id="JXLB01000005">
    <property type="protein sequence ID" value="OJG83143.1"/>
    <property type="molecule type" value="Genomic_DNA"/>
</dbReference>
<proteinExistence type="predicted"/>
<gene>
    <name evidence="1" type="ORF">RV14_GL001838</name>
</gene>
<protein>
    <submittedName>
        <fullName evidence="1">Uncharacterized protein</fullName>
    </submittedName>
</protein>
<accession>A0A1L8WQ70</accession>